<feature type="region of interest" description="Disordered" evidence="1">
    <location>
        <begin position="1"/>
        <end position="34"/>
    </location>
</feature>
<feature type="region of interest" description="Disordered" evidence="1">
    <location>
        <begin position="93"/>
        <end position="113"/>
    </location>
</feature>
<dbReference type="AlphaFoldDB" id="A0A498HSG8"/>
<dbReference type="Proteomes" id="UP000290289">
    <property type="component" value="Chromosome 16"/>
</dbReference>
<gene>
    <name evidence="2" type="ORF">DVH24_025324</name>
</gene>
<organism evidence="2 3">
    <name type="scientific">Malus domestica</name>
    <name type="common">Apple</name>
    <name type="synonym">Pyrus malus</name>
    <dbReference type="NCBI Taxonomy" id="3750"/>
    <lineage>
        <taxon>Eukaryota</taxon>
        <taxon>Viridiplantae</taxon>
        <taxon>Streptophyta</taxon>
        <taxon>Embryophyta</taxon>
        <taxon>Tracheophyta</taxon>
        <taxon>Spermatophyta</taxon>
        <taxon>Magnoliopsida</taxon>
        <taxon>eudicotyledons</taxon>
        <taxon>Gunneridae</taxon>
        <taxon>Pentapetalae</taxon>
        <taxon>rosids</taxon>
        <taxon>fabids</taxon>
        <taxon>Rosales</taxon>
        <taxon>Rosaceae</taxon>
        <taxon>Amygdaloideae</taxon>
        <taxon>Maleae</taxon>
        <taxon>Malus</taxon>
    </lineage>
</organism>
<comment type="caution">
    <text evidence="2">The sequence shown here is derived from an EMBL/GenBank/DDBJ whole genome shotgun (WGS) entry which is preliminary data.</text>
</comment>
<accession>A0A498HSG8</accession>
<protein>
    <submittedName>
        <fullName evidence="2">Uncharacterized protein</fullName>
    </submittedName>
</protein>
<evidence type="ECO:0000256" key="1">
    <source>
        <dbReference type="SAM" id="MobiDB-lite"/>
    </source>
</evidence>
<dbReference type="EMBL" id="RDQH01000342">
    <property type="protein sequence ID" value="RXH71823.1"/>
    <property type="molecule type" value="Genomic_DNA"/>
</dbReference>
<sequence length="141" mass="15484">MYAPFTLPRLAPLNHNPEPPSPTNSKAHGWDERKKKKAWIDKFRNVTSRPGANHFPGPLHHRNTILSALGPDHTLTVLFLGTHKQLPSGSPIMGVFQPPSRLTSGVPTEPEASELPKSLVLGRDENIHLRIAPLDDGHGHA</sequence>
<reference evidence="2 3" key="1">
    <citation type="submission" date="2018-10" db="EMBL/GenBank/DDBJ databases">
        <title>A high-quality apple genome assembly.</title>
        <authorList>
            <person name="Hu J."/>
        </authorList>
    </citation>
    <scope>NUCLEOTIDE SEQUENCE [LARGE SCALE GENOMIC DNA]</scope>
    <source>
        <strain evidence="3">cv. HFTH1</strain>
        <tissue evidence="2">Young leaf</tissue>
    </source>
</reference>
<evidence type="ECO:0000313" key="3">
    <source>
        <dbReference type="Proteomes" id="UP000290289"/>
    </source>
</evidence>
<evidence type="ECO:0000313" key="2">
    <source>
        <dbReference type="EMBL" id="RXH71823.1"/>
    </source>
</evidence>
<keyword evidence="3" id="KW-1185">Reference proteome</keyword>
<name>A0A498HSG8_MALDO</name>
<proteinExistence type="predicted"/>